<proteinExistence type="predicted"/>
<reference evidence="2" key="1">
    <citation type="journal article" date="2022" name="Int. J. Mol. Sci.">
        <title>Draft Genome of Tanacetum Coccineum: Genomic Comparison of Closely Related Tanacetum-Family Plants.</title>
        <authorList>
            <person name="Yamashiro T."/>
            <person name="Shiraishi A."/>
            <person name="Nakayama K."/>
            <person name="Satake H."/>
        </authorList>
    </citation>
    <scope>NUCLEOTIDE SEQUENCE</scope>
</reference>
<evidence type="ECO:0000256" key="1">
    <source>
        <dbReference type="SAM" id="Coils"/>
    </source>
</evidence>
<dbReference type="EMBL" id="BQNB010008940">
    <property type="protein sequence ID" value="GJS56506.1"/>
    <property type="molecule type" value="Genomic_DNA"/>
</dbReference>
<evidence type="ECO:0000313" key="3">
    <source>
        <dbReference type="Proteomes" id="UP001151760"/>
    </source>
</evidence>
<keyword evidence="3" id="KW-1185">Reference proteome</keyword>
<evidence type="ECO:0000313" key="2">
    <source>
        <dbReference type="EMBL" id="GJS56506.1"/>
    </source>
</evidence>
<comment type="caution">
    <text evidence="2">The sequence shown here is derived from an EMBL/GenBank/DDBJ whole genome shotgun (WGS) entry which is preliminary data.</text>
</comment>
<accession>A0ABQ4WV13</accession>
<name>A0ABQ4WV13_9ASTR</name>
<sequence>MACSLPHTDSKVEALVQRLINEDKGRQDALLELAFRFEDSCAVKDDLRKAYEKCNDIPQESRALIGTFLKESSENDHKLHLSMYGKASRLEKHMGAKLAWLREKYSHRTRESIGCSSSQANCYLTEKELHQLRMDEEALRETLEEEAMNKKAQEEKIRQKQAEDDKFFLEFGVVRYDSEYESSD</sequence>
<gene>
    <name evidence="2" type="ORF">Tco_0629868</name>
</gene>
<keyword evidence="1" id="KW-0175">Coiled coil</keyword>
<feature type="coiled-coil region" evidence="1">
    <location>
        <begin position="126"/>
        <end position="165"/>
    </location>
</feature>
<dbReference type="Proteomes" id="UP001151760">
    <property type="component" value="Unassembled WGS sequence"/>
</dbReference>
<organism evidence="2 3">
    <name type="scientific">Tanacetum coccineum</name>
    <dbReference type="NCBI Taxonomy" id="301880"/>
    <lineage>
        <taxon>Eukaryota</taxon>
        <taxon>Viridiplantae</taxon>
        <taxon>Streptophyta</taxon>
        <taxon>Embryophyta</taxon>
        <taxon>Tracheophyta</taxon>
        <taxon>Spermatophyta</taxon>
        <taxon>Magnoliopsida</taxon>
        <taxon>eudicotyledons</taxon>
        <taxon>Gunneridae</taxon>
        <taxon>Pentapetalae</taxon>
        <taxon>asterids</taxon>
        <taxon>campanulids</taxon>
        <taxon>Asterales</taxon>
        <taxon>Asteraceae</taxon>
        <taxon>Asteroideae</taxon>
        <taxon>Anthemideae</taxon>
        <taxon>Anthemidinae</taxon>
        <taxon>Tanacetum</taxon>
    </lineage>
</organism>
<protein>
    <submittedName>
        <fullName evidence="2">Uncharacterized protein</fullName>
    </submittedName>
</protein>
<reference evidence="2" key="2">
    <citation type="submission" date="2022-01" db="EMBL/GenBank/DDBJ databases">
        <authorList>
            <person name="Yamashiro T."/>
            <person name="Shiraishi A."/>
            <person name="Satake H."/>
            <person name="Nakayama K."/>
        </authorList>
    </citation>
    <scope>NUCLEOTIDE SEQUENCE</scope>
</reference>